<dbReference type="EMBL" id="JAWJWF010000009">
    <property type="protein sequence ID" value="KAK6630178.1"/>
    <property type="molecule type" value="Genomic_DNA"/>
</dbReference>
<proteinExistence type="predicted"/>
<name>A0ABR1AWD5_POLSC</name>
<sequence>MNVKDLRNSNYENQSTQLTFDQVETYTRVAVTRTNVQKLAERATRAYSASKFKTNASFKNFTRREKARIWPHETTYVKLSGNIRDPRANDRTDRVGQEISIDRSIDRNGQLEFEEEITYDLRLRSEHEATCAGDGQTSNVQTPTNRQMTKRVRQHFNLFQFYSSE</sequence>
<organism evidence="1 2">
    <name type="scientific">Polyplax serrata</name>
    <name type="common">Common mouse louse</name>
    <dbReference type="NCBI Taxonomy" id="468196"/>
    <lineage>
        <taxon>Eukaryota</taxon>
        <taxon>Metazoa</taxon>
        <taxon>Ecdysozoa</taxon>
        <taxon>Arthropoda</taxon>
        <taxon>Hexapoda</taxon>
        <taxon>Insecta</taxon>
        <taxon>Pterygota</taxon>
        <taxon>Neoptera</taxon>
        <taxon>Paraneoptera</taxon>
        <taxon>Psocodea</taxon>
        <taxon>Troctomorpha</taxon>
        <taxon>Phthiraptera</taxon>
        <taxon>Anoplura</taxon>
        <taxon>Polyplacidae</taxon>
        <taxon>Polyplax</taxon>
    </lineage>
</organism>
<gene>
    <name evidence="1" type="ORF">RUM44_005734</name>
</gene>
<comment type="caution">
    <text evidence="1">The sequence shown here is derived from an EMBL/GenBank/DDBJ whole genome shotgun (WGS) entry which is preliminary data.</text>
</comment>
<evidence type="ECO:0000313" key="1">
    <source>
        <dbReference type="EMBL" id="KAK6630178.1"/>
    </source>
</evidence>
<accession>A0ABR1AWD5</accession>
<keyword evidence="2" id="KW-1185">Reference proteome</keyword>
<evidence type="ECO:0000313" key="2">
    <source>
        <dbReference type="Proteomes" id="UP001359485"/>
    </source>
</evidence>
<dbReference type="Proteomes" id="UP001359485">
    <property type="component" value="Unassembled WGS sequence"/>
</dbReference>
<protein>
    <submittedName>
        <fullName evidence="1">Uncharacterized protein</fullName>
    </submittedName>
</protein>
<reference evidence="1 2" key="1">
    <citation type="submission" date="2023-09" db="EMBL/GenBank/DDBJ databases">
        <title>Genomes of two closely related lineages of the louse Polyplax serrata with different host specificities.</title>
        <authorList>
            <person name="Martinu J."/>
            <person name="Tarabai H."/>
            <person name="Stefka J."/>
            <person name="Hypsa V."/>
        </authorList>
    </citation>
    <scope>NUCLEOTIDE SEQUENCE [LARGE SCALE GENOMIC DNA]</scope>
    <source>
        <strain evidence="1">98ZLc_SE</strain>
    </source>
</reference>